<feature type="compositionally biased region" description="Low complexity" evidence="9">
    <location>
        <begin position="175"/>
        <end position="187"/>
    </location>
</feature>
<evidence type="ECO:0000256" key="3">
    <source>
        <dbReference type="ARBA" id="ARBA00022703"/>
    </source>
</evidence>
<dbReference type="OrthoDB" id="5946974at2759"/>
<keyword evidence="4" id="KW-0805">Transcription regulation</keyword>
<feature type="domain" description="Cysteine/serine-rich nuclear protein N-terminal" evidence="10">
    <location>
        <begin position="79"/>
        <end position="323"/>
    </location>
</feature>
<dbReference type="GO" id="GO:0005634">
    <property type="term" value="C:nucleus"/>
    <property type="evidence" value="ECO:0007669"/>
    <property type="project" value="UniProtKB-SubCell"/>
</dbReference>
<feature type="region of interest" description="Disordered" evidence="9">
    <location>
        <begin position="325"/>
        <end position="358"/>
    </location>
</feature>
<feature type="compositionally biased region" description="Basic and acidic residues" evidence="9">
    <location>
        <begin position="192"/>
        <end position="201"/>
    </location>
</feature>
<name>A0A0R3TM41_RODNA</name>
<evidence type="ECO:0000256" key="6">
    <source>
        <dbReference type="ARBA" id="ARBA00023159"/>
    </source>
</evidence>
<organism evidence="13">
    <name type="scientific">Rodentolepis nana</name>
    <name type="common">Dwarf tapeworm</name>
    <name type="synonym">Hymenolepis nana</name>
    <dbReference type="NCBI Taxonomy" id="102285"/>
    <lineage>
        <taxon>Eukaryota</taxon>
        <taxon>Metazoa</taxon>
        <taxon>Spiralia</taxon>
        <taxon>Lophotrochozoa</taxon>
        <taxon>Platyhelminthes</taxon>
        <taxon>Cestoda</taxon>
        <taxon>Eucestoda</taxon>
        <taxon>Cyclophyllidea</taxon>
        <taxon>Hymenolepididae</taxon>
        <taxon>Rodentolepis</taxon>
    </lineage>
</organism>
<evidence type="ECO:0000313" key="12">
    <source>
        <dbReference type="Proteomes" id="UP000278807"/>
    </source>
</evidence>
<dbReference type="EMBL" id="UZAE01012270">
    <property type="protein sequence ID" value="VDO04281.1"/>
    <property type="molecule type" value="Genomic_DNA"/>
</dbReference>
<sequence>MSSSDSMSSPNVLNMFDISDRMNLSSGSSTHFNTKSNNVDNAKEYNNISIPHTLNETTGVPNNHSLYLHRGIPKNSPKSDRHVSFGLVDLYHFDRLQGFTCVPSQGGSTLGMASEHWNKECVSVSDHQSRRKHQRHSALLRFCLEGKLLLSFQQFRMLESRVKHQQRLMTQQGDSEQSSSISTESMSCNLKRPQEVSDNPRDEDLGFLDGLEEYYFLQPLPVKRRRIMLRKAGLTKIDSSEKQECEEIRKSRTECGCTCVGGVCDPYSCECALNGIPCQVDRASFPCVCLSPRHCANPEGRVEFNPMRVRTHYLHTRLRLESEERADNAFPSGAKRTRFIESDSEDLEDGQISSSSSSTYSSYLVAGCSRRSIEEALNATAPNGGCRDCQDDRYVRLLLQELQGQQAQQDRMNCIRDSLEVARGDFTDEGDTEGGNRPLQGMLSDNLAVDSVAFTNAVPSSLEVEEGNHQYTSVLFNTEDEDYEDEEYQDEYEEDSEDDDVIRQEDDGQHQIVSSLNETFSSTAEASGEGSCCSSEESNSSSLCRLEPITSLFHSPSGSSPEIGEDGSTVQSPTTSNSASSQTASVCEVVMG</sequence>
<keyword evidence="8" id="KW-0539">Nucleus</keyword>
<feature type="region of interest" description="Disordered" evidence="9">
    <location>
        <begin position="551"/>
        <end position="592"/>
    </location>
</feature>
<dbReference type="GO" id="GO:0000981">
    <property type="term" value="F:DNA-binding transcription factor activity, RNA polymerase II-specific"/>
    <property type="evidence" value="ECO:0007669"/>
    <property type="project" value="TreeGrafter"/>
</dbReference>
<comment type="similarity">
    <text evidence="2">Belongs to the AXUD1 family.</text>
</comment>
<keyword evidence="12" id="KW-1185">Reference proteome</keyword>
<reference evidence="13" key="1">
    <citation type="submission" date="2016-04" db="UniProtKB">
        <authorList>
            <consortium name="WormBaseParasite"/>
        </authorList>
    </citation>
    <scope>IDENTIFICATION</scope>
</reference>
<evidence type="ECO:0000256" key="7">
    <source>
        <dbReference type="ARBA" id="ARBA00023163"/>
    </source>
</evidence>
<evidence type="ECO:0000256" key="8">
    <source>
        <dbReference type="ARBA" id="ARBA00023242"/>
    </source>
</evidence>
<feature type="region of interest" description="Disordered" evidence="9">
    <location>
        <begin position="478"/>
        <end position="502"/>
    </location>
</feature>
<dbReference type="WBParaSite" id="HNAJ_0000836201-mRNA-1">
    <property type="protein sequence ID" value="HNAJ_0000836201-mRNA-1"/>
    <property type="gene ID" value="HNAJ_0000836201"/>
</dbReference>
<evidence type="ECO:0000313" key="13">
    <source>
        <dbReference type="WBParaSite" id="HNAJ_0000836201-mRNA-1"/>
    </source>
</evidence>
<dbReference type="GO" id="GO:0006915">
    <property type="term" value="P:apoptotic process"/>
    <property type="evidence" value="ECO:0007669"/>
    <property type="project" value="UniProtKB-KW"/>
</dbReference>
<protein>
    <submittedName>
        <fullName evidence="13">CSRNP_N domain-containing protein</fullName>
    </submittedName>
</protein>
<evidence type="ECO:0000256" key="5">
    <source>
        <dbReference type="ARBA" id="ARBA00023125"/>
    </source>
</evidence>
<evidence type="ECO:0000256" key="4">
    <source>
        <dbReference type="ARBA" id="ARBA00023015"/>
    </source>
</evidence>
<comment type="subcellular location">
    <subcellularLocation>
        <location evidence="1">Nucleus</location>
    </subcellularLocation>
</comment>
<dbReference type="STRING" id="102285.A0A0R3TM41"/>
<evidence type="ECO:0000256" key="1">
    <source>
        <dbReference type="ARBA" id="ARBA00004123"/>
    </source>
</evidence>
<reference evidence="11 12" key="2">
    <citation type="submission" date="2018-11" db="EMBL/GenBank/DDBJ databases">
        <authorList>
            <consortium name="Pathogen Informatics"/>
        </authorList>
    </citation>
    <scope>NUCLEOTIDE SEQUENCE [LARGE SCALE GENOMIC DNA]</scope>
</reference>
<evidence type="ECO:0000313" key="11">
    <source>
        <dbReference type="EMBL" id="VDO04281.1"/>
    </source>
</evidence>
<keyword evidence="6" id="KW-0010">Activator</keyword>
<keyword evidence="5" id="KW-0238">DNA-binding</keyword>
<dbReference type="InterPro" id="IPR031972">
    <property type="entry name" value="CSRNP_N"/>
</dbReference>
<dbReference type="PRINTS" id="PR02031">
    <property type="entry name" value="CYSSERRICHNP"/>
</dbReference>
<evidence type="ECO:0000256" key="9">
    <source>
        <dbReference type="SAM" id="MobiDB-lite"/>
    </source>
</evidence>
<proteinExistence type="inferred from homology"/>
<evidence type="ECO:0000256" key="2">
    <source>
        <dbReference type="ARBA" id="ARBA00008548"/>
    </source>
</evidence>
<dbReference type="PANTHER" id="PTHR13580">
    <property type="entry name" value="TGF-BETA INDUCED APOPTOSIS PROTEIN"/>
    <property type="match status" value="1"/>
</dbReference>
<feature type="compositionally biased region" description="Acidic residues" evidence="9">
    <location>
        <begin position="478"/>
        <end position="500"/>
    </location>
</feature>
<feature type="region of interest" description="Disordered" evidence="9">
    <location>
        <begin position="166"/>
        <end position="201"/>
    </location>
</feature>
<dbReference type="Proteomes" id="UP000278807">
    <property type="component" value="Unassembled WGS sequence"/>
</dbReference>
<dbReference type="GO" id="GO:0043565">
    <property type="term" value="F:sequence-specific DNA binding"/>
    <property type="evidence" value="ECO:0007669"/>
    <property type="project" value="TreeGrafter"/>
</dbReference>
<dbReference type="Pfam" id="PF16019">
    <property type="entry name" value="CSRNP_N"/>
    <property type="match status" value="1"/>
</dbReference>
<dbReference type="PANTHER" id="PTHR13580:SF9">
    <property type="entry name" value="AXIN1 UP-REGULATED 1, ISOFORM A"/>
    <property type="match status" value="1"/>
</dbReference>
<dbReference type="InterPro" id="IPR023260">
    <property type="entry name" value="Cys/Ser-rich_nuc_prot"/>
</dbReference>
<evidence type="ECO:0000259" key="10">
    <source>
        <dbReference type="Pfam" id="PF16019"/>
    </source>
</evidence>
<accession>A0A0R3TM41</accession>
<keyword evidence="3" id="KW-0053">Apoptosis</keyword>
<gene>
    <name evidence="11" type="ORF">HNAJ_LOCUS8358</name>
</gene>
<dbReference type="AlphaFoldDB" id="A0A0R3TM41"/>
<feature type="compositionally biased region" description="Low complexity" evidence="9">
    <location>
        <begin position="571"/>
        <end position="585"/>
    </location>
</feature>
<keyword evidence="7" id="KW-0804">Transcription</keyword>